<dbReference type="EMBL" id="JAFBDQ010000001">
    <property type="protein sequence ID" value="MBM7555303.1"/>
    <property type="molecule type" value="Genomic_DNA"/>
</dbReference>
<keyword evidence="3" id="KW-0131">Cell cycle</keyword>
<reference evidence="4" key="1">
    <citation type="submission" date="2021-01" db="EMBL/GenBank/DDBJ databases">
        <title>Genomic Encyclopedia of Type Strains, Phase IV (KMG-IV): sequencing the most valuable type-strain genomes for metagenomic binning, comparative biology and taxonomic classification.</title>
        <authorList>
            <person name="Goeker M."/>
        </authorList>
    </citation>
    <scope>NUCLEOTIDE SEQUENCE</scope>
    <source>
        <strain evidence="4">DSM 23230</strain>
    </source>
</reference>
<evidence type="ECO:0000313" key="4">
    <source>
        <dbReference type="EMBL" id="MBM7555303.1"/>
    </source>
</evidence>
<name>A0A938XQ99_9FIRM</name>
<keyword evidence="3" id="KW-0963">Cytoplasm</keyword>
<comment type="function">
    <text evidence="3">Participates in chromosomal partition during cell division. May act via the formation of a condensin-like complex containing Smc and ScpB that pull DNA away from mid-cell into both cell halves.</text>
</comment>
<protein>
    <recommendedName>
        <fullName evidence="2 3">Segregation and condensation protein A</fullName>
    </recommendedName>
</protein>
<evidence type="ECO:0000256" key="1">
    <source>
        <dbReference type="ARBA" id="ARBA00022829"/>
    </source>
</evidence>
<dbReference type="HAMAP" id="MF_01805">
    <property type="entry name" value="ScpA"/>
    <property type="match status" value="1"/>
</dbReference>
<keyword evidence="3" id="KW-0132">Cell division</keyword>
<gene>
    <name evidence="3" type="primary">scpA</name>
    <name evidence="4" type="ORF">JOC47_000127</name>
</gene>
<comment type="subcellular location">
    <subcellularLocation>
        <location evidence="3">Cytoplasm</location>
    </subcellularLocation>
    <text evidence="3">Associated with two foci at the outer edges of the nucleoid region in young cells, and at four foci within both cell halves in older cells.</text>
</comment>
<dbReference type="PANTHER" id="PTHR33969:SF2">
    <property type="entry name" value="SEGREGATION AND CONDENSATION PROTEIN A"/>
    <property type="match status" value="1"/>
</dbReference>
<dbReference type="Pfam" id="PF02616">
    <property type="entry name" value="SMC_ScpA"/>
    <property type="match status" value="1"/>
</dbReference>
<keyword evidence="1 3" id="KW-0159">Chromosome partition</keyword>
<dbReference type="GO" id="GO:0006260">
    <property type="term" value="P:DNA replication"/>
    <property type="evidence" value="ECO:0007669"/>
    <property type="project" value="UniProtKB-UniRule"/>
</dbReference>
<comment type="similarity">
    <text evidence="3">Belongs to the ScpA family.</text>
</comment>
<dbReference type="Gene3D" id="6.10.250.2410">
    <property type="match status" value="1"/>
</dbReference>
<dbReference type="RefSeq" id="WP_204700025.1">
    <property type="nucleotide sequence ID" value="NZ_JAFBDQ010000001.1"/>
</dbReference>
<dbReference type="InterPro" id="IPR003768">
    <property type="entry name" value="ScpA"/>
</dbReference>
<evidence type="ECO:0000256" key="3">
    <source>
        <dbReference type="HAMAP-Rule" id="MF_01805"/>
    </source>
</evidence>
<organism evidence="4 5">
    <name type="scientific">Halanaerobacter jeridensis</name>
    <dbReference type="NCBI Taxonomy" id="706427"/>
    <lineage>
        <taxon>Bacteria</taxon>
        <taxon>Bacillati</taxon>
        <taxon>Bacillota</taxon>
        <taxon>Clostridia</taxon>
        <taxon>Halanaerobiales</taxon>
        <taxon>Halobacteroidaceae</taxon>
        <taxon>Halanaerobacter</taxon>
    </lineage>
</organism>
<dbReference type="GO" id="GO:0051301">
    <property type="term" value="P:cell division"/>
    <property type="evidence" value="ECO:0007669"/>
    <property type="project" value="UniProtKB-KW"/>
</dbReference>
<comment type="subunit">
    <text evidence="3">Component of a cohesin-like complex composed of ScpA, ScpB and the Smc homodimer, in which ScpA and ScpB bind to the head domain of Smc. The presence of the three proteins is required for the association of the complex with DNA.</text>
</comment>
<keyword evidence="5" id="KW-1185">Reference proteome</keyword>
<proteinExistence type="inferred from homology"/>
<dbReference type="Gene3D" id="1.10.10.580">
    <property type="entry name" value="Structural maintenance of chromosome 1. Chain E"/>
    <property type="match status" value="1"/>
</dbReference>
<evidence type="ECO:0000256" key="2">
    <source>
        <dbReference type="ARBA" id="ARBA00044777"/>
    </source>
</evidence>
<dbReference type="GO" id="GO:0005737">
    <property type="term" value="C:cytoplasm"/>
    <property type="evidence" value="ECO:0007669"/>
    <property type="project" value="UniProtKB-SubCell"/>
</dbReference>
<dbReference type="AlphaFoldDB" id="A0A938XQ99"/>
<dbReference type="PANTHER" id="PTHR33969">
    <property type="entry name" value="SEGREGATION AND CONDENSATION PROTEIN A"/>
    <property type="match status" value="1"/>
</dbReference>
<dbReference type="GO" id="GO:0007059">
    <property type="term" value="P:chromosome segregation"/>
    <property type="evidence" value="ECO:0007669"/>
    <property type="project" value="UniProtKB-UniRule"/>
</dbReference>
<accession>A0A938XQ99</accession>
<comment type="caution">
    <text evidence="4">The sequence shown here is derived from an EMBL/GenBank/DDBJ whole genome shotgun (WGS) entry which is preliminary data.</text>
</comment>
<evidence type="ECO:0000313" key="5">
    <source>
        <dbReference type="Proteomes" id="UP000774000"/>
    </source>
</evidence>
<dbReference type="Proteomes" id="UP000774000">
    <property type="component" value="Unassembled WGS sequence"/>
</dbReference>
<sequence>MSYEVKIDAFQGPIDLLWHLLQKDELEIYDIKIAEITEQYLDYIATMQRLDLDVASEFLIMAARLMEIKAQTLLPSKDEDDNQDNEDPRQKLVERLLEYKKYKDLATELREFEQEQRKSYTRNVAPLLSELEFEEESPLEDIKLDEFVAAFEQVLTKKKQRKEEENEEQDNNISHLEPEEITIKEQKGYIMQQVVKLDGEATLWEIFSKLESKLEIIVTFMALLELIKIEEVKVEQESNFTEVMIYHVERDTA</sequence>
<dbReference type="InterPro" id="IPR023093">
    <property type="entry name" value="ScpA-like_C"/>
</dbReference>